<sequence>MKKSWARLLSISALALLAFPMAVETSTIQADDSPTYKVGEPLFGDNYATVVGSAVDDANPNVSGGSVLGVGFVPGPLTLNQVPIFDFGIHQLGSSSKYSLQEITSADNLPAMLPDNHGGDDTAKGGNRSLVVTDTRQAQGSADGYTVSLTFGPLIKVESTTSVDADGNAIITPNIVDGNFVPDPSGAKITDAHLEFSNAKVSDGADWNTFLAGSADTKYFSGGTGIYPAFYNAADFDARKPITTSDNRLKDDTKASFQMGQNISQDGNGIDIFGASKTEGYATWAYDFTNSTSAYLAMPTQNGGIWVATLTWTLTSDPATLPNG</sequence>
<dbReference type="Proteomes" id="UP000051330">
    <property type="component" value="Unassembled WGS sequence"/>
</dbReference>
<reference evidence="2 3" key="1">
    <citation type="journal article" date="2015" name="Genome Announc.">
        <title>Expanding the biotechnology potential of lactobacilli through comparative genomics of 213 strains and associated genera.</title>
        <authorList>
            <person name="Sun Z."/>
            <person name="Harris H.M."/>
            <person name="McCann A."/>
            <person name="Guo C."/>
            <person name="Argimon S."/>
            <person name="Zhang W."/>
            <person name="Yang X."/>
            <person name="Jeffery I.B."/>
            <person name="Cooney J.C."/>
            <person name="Kagawa T.F."/>
            <person name="Liu W."/>
            <person name="Song Y."/>
            <person name="Salvetti E."/>
            <person name="Wrobel A."/>
            <person name="Rasinkangas P."/>
            <person name="Parkhill J."/>
            <person name="Rea M.C."/>
            <person name="O'Sullivan O."/>
            <person name="Ritari J."/>
            <person name="Douillard F.P."/>
            <person name="Paul Ross R."/>
            <person name="Yang R."/>
            <person name="Briner A.E."/>
            <person name="Felis G.E."/>
            <person name="de Vos W.M."/>
            <person name="Barrangou R."/>
            <person name="Klaenhammer T.R."/>
            <person name="Caufield P.W."/>
            <person name="Cui Y."/>
            <person name="Zhang H."/>
            <person name="O'Toole P.W."/>
        </authorList>
    </citation>
    <scope>NUCLEOTIDE SEQUENCE [LARGE SCALE GENOMIC DNA]</scope>
    <source>
        <strain evidence="2 3">DSM 12744</strain>
    </source>
</reference>
<proteinExistence type="predicted"/>
<name>A0A0R1MV33_9LACO</name>
<accession>A0A0R1MV33</accession>
<gene>
    <name evidence="2" type="ORF">FD09_GL000560</name>
</gene>
<keyword evidence="1" id="KW-0732">Signal</keyword>
<evidence type="ECO:0000313" key="3">
    <source>
        <dbReference type="Proteomes" id="UP000051330"/>
    </source>
</evidence>
<evidence type="ECO:0008006" key="4">
    <source>
        <dbReference type="Google" id="ProtNLM"/>
    </source>
</evidence>
<protein>
    <recommendedName>
        <fullName evidence="4">WxL domain-containing protein</fullName>
    </recommendedName>
</protein>
<dbReference type="EMBL" id="AZEC01000010">
    <property type="protein sequence ID" value="KRL11951.1"/>
    <property type="molecule type" value="Genomic_DNA"/>
</dbReference>
<keyword evidence="3" id="KW-1185">Reference proteome</keyword>
<organism evidence="2 3">
    <name type="scientific">Schleiferilactobacillus perolens DSM 12744</name>
    <dbReference type="NCBI Taxonomy" id="1423792"/>
    <lineage>
        <taxon>Bacteria</taxon>
        <taxon>Bacillati</taxon>
        <taxon>Bacillota</taxon>
        <taxon>Bacilli</taxon>
        <taxon>Lactobacillales</taxon>
        <taxon>Lactobacillaceae</taxon>
        <taxon>Schleiferilactobacillus</taxon>
    </lineage>
</organism>
<evidence type="ECO:0000313" key="2">
    <source>
        <dbReference type="EMBL" id="KRL11951.1"/>
    </source>
</evidence>
<dbReference type="RefSeq" id="WP_057821294.1">
    <property type="nucleotide sequence ID" value="NZ_AZEC01000010.1"/>
</dbReference>
<comment type="caution">
    <text evidence="2">The sequence shown here is derived from an EMBL/GenBank/DDBJ whole genome shotgun (WGS) entry which is preliminary data.</text>
</comment>
<dbReference type="PATRIC" id="fig|1423792.3.peg.570"/>
<feature type="signal peptide" evidence="1">
    <location>
        <begin position="1"/>
        <end position="30"/>
    </location>
</feature>
<evidence type="ECO:0000256" key="1">
    <source>
        <dbReference type="SAM" id="SignalP"/>
    </source>
</evidence>
<dbReference type="STRING" id="1423792.FD09_GL000560"/>
<dbReference type="AlphaFoldDB" id="A0A0R1MV33"/>
<feature type="chain" id="PRO_5006408032" description="WxL domain-containing protein" evidence="1">
    <location>
        <begin position="31"/>
        <end position="324"/>
    </location>
</feature>